<dbReference type="InterPro" id="IPR021236">
    <property type="entry name" value="Uncharacterised_YfdX"/>
</dbReference>
<dbReference type="EMBL" id="JAFVMH010000002">
    <property type="protein sequence ID" value="MBO1324686.1"/>
    <property type="molecule type" value="Genomic_DNA"/>
</dbReference>
<dbReference type="AlphaFoldDB" id="A0A939KR77"/>
<keyword evidence="2" id="KW-1185">Reference proteome</keyword>
<reference evidence="1" key="1">
    <citation type="submission" date="2021-03" db="EMBL/GenBank/DDBJ databases">
        <title>The complete genome sequence of Acetobacter sp. TBRC 12339.</title>
        <authorList>
            <person name="Charoenyingcharoen P."/>
            <person name="Yukphan P."/>
        </authorList>
    </citation>
    <scope>NUCLEOTIDE SEQUENCE</scope>
    <source>
        <strain evidence="1">TBRC 12339</strain>
    </source>
</reference>
<sequence length="237" mass="25063">MVAILGGCPGLGQHLGPRPVLAQPVAQTAAQPGARLTAQPNTQPVAQAFARLSRDGGAAFENLTLARRAIFDGDTPSAAPLILAARQALDHAQADKTAFLKAEAELMPTRVGQPPRQIVSGAEQMLWLPIGGELVLDDMQEPTEERLAVLAAANRHLLAGDLARAAEILRVTSVDANYVMTAMPVEKTRQDVARAARLIKTDPYKAGEALREAENAVRYASVAIQAVVTPQDTTATP</sequence>
<dbReference type="Gene3D" id="6.10.250.2140">
    <property type="match status" value="1"/>
</dbReference>
<accession>A0A939KR77</accession>
<organism evidence="1 2">
    <name type="scientific">Acetobacter garciniae</name>
    <dbReference type="NCBI Taxonomy" id="2817435"/>
    <lineage>
        <taxon>Bacteria</taxon>
        <taxon>Pseudomonadati</taxon>
        <taxon>Pseudomonadota</taxon>
        <taxon>Alphaproteobacteria</taxon>
        <taxon>Acetobacterales</taxon>
        <taxon>Acetobacteraceae</taxon>
        <taxon>Acetobacter</taxon>
    </lineage>
</organism>
<dbReference type="Gene3D" id="1.20.120.1940">
    <property type="entry name" value="YfdX protein domain"/>
    <property type="match status" value="1"/>
</dbReference>
<evidence type="ECO:0000313" key="2">
    <source>
        <dbReference type="Proteomes" id="UP000664073"/>
    </source>
</evidence>
<dbReference type="Proteomes" id="UP000664073">
    <property type="component" value="Unassembled WGS sequence"/>
</dbReference>
<comment type="caution">
    <text evidence="1">The sequence shown here is derived from an EMBL/GenBank/DDBJ whole genome shotgun (WGS) entry which is preliminary data.</text>
</comment>
<name>A0A939KR77_9PROT</name>
<protein>
    <submittedName>
        <fullName evidence="1">YfdX family protein</fullName>
    </submittedName>
</protein>
<proteinExistence type="predicted"/>
<gene>
    <name evidence="1" type="ORF">J2D77_05900</name>
</gene>
<dbReference type="Pfam" id="PF10938">
    <property type="entry name" value="YfdX"/>
    <property type="match status" value="1"/>
</dbReference>
<evidence type="ECO:0000313" key="1">
    <source>
        <dbReference type="EMBL" id="MBO1324686.1"/>
    </source>
</evidence>